<dbReference type="Proteomes" id="UP000422569">
    <property type="component" value="Chromosome"/>
</dbReference>
<dbReference type="KEGG" id="mpar:F7D14_14535"/>
<keyword evidence="5 6" id="KW-0460">Magnesium</keyword>
<evidence type="ECO:0000256" key="2">
    <source>
        <dbReference type="ARBA" id="ARBA00022722"/>
    </source>
</evidence>
<dbReference type="GO" id="GO:0090729">
    <property type="term" value="F:toxin activity"/>
    <property type="evidence" value="ECO:0007669"/>
    <property type="project" value="UniProtKB-KW"/>
</dbReference>
<comment type="function">
    <text evidence="6">Toxic component of a toxin-antitoxin (TA) system. An RNase.</text>
</comment>
<dbReference type="InterPro" id="IPR029060">
    <property type="entry name" value="PIN-like_dom_sf"/>
</dbReference>
<evidence type="ECO:0000256" key="5">
    <source>
        <dbReference type="ARBA" id="ARBA00022842"/>
    </source>
</evidence>
<proteinExistence type="inferred from homology"/>
<keyword evidence="2 6" id="KW-0540">Nuclease</keyword>
<feature type="binding site" evidence="6">
    <location>
        <position position="98"/>
    </location>
    <ligand>
        <name>Mg(2+)</name>
        <dbReference type="ChEBI" id="CHEBI:18420"/>
    </ligand>
</feature>
<dbReference type="GO" id="GO:0000287">
    <property type="term" value="F:magnesium ion binding"/>
    <property type="evidence" value="ECO:0007669"/>
    <property type="project" value="UniProtKB-UniRule"/>
</dbReference>
<dbReference type="HAMAP" id="MF_00265">
    <property type="entry name" value="VapC_Nob1"/>
    <property type="match status" value="1"/>
</dbReference>
<comment type="similarity">
    <text evidence="6">Belongs to the PINc/VapC protein family.</text>
</comment>
<sequence length="149" mass="16641">MVIIDASVAVKWYVGEALHPEAREILAYADDLLAAPDIIFTEVANALRRKVAEGTATREQALDALDDLPRCFSRIVSSDRTLRVAFDIALDLGHPFPDCVYLACAIMNDAKSVTDDRKFLEKAVVNGHRSRIVLLADYKPRERRDEIEG</sequence>
<keyword evidence="9" id="KW-1185">Reference proteome</keyword>
<dbReference type="AlphaFoldDB" id="A0A6B8MBA4"/>
<dbReference type="Gene3D" id="3.40.50.1010">
    <property type="entry name" value="5'-nuclease"/>
    <property type="match status" value="1"/>
</dbReference>
<dbReference type="InterPro" id="IPR051619">
    <property type="entry name" value="TypeII_TA_RNase_PINc/VapC"/>
</dbReference>
<evidence type="ECO:0000256" key="3">
    <source>
        <dbReference type="ARBA" id="ARBA00022723"/>
    </source>
</evidence>
<dbReference type="InterPro" id="IPR002716">
    <property type="entry name" value="PIN_dom"/>
</dbReference>
<comment type="cofactor">
    <cofactor evidence="6">
        <name>Mg(2+)</name>
        <dbReference type="ChEBI" id="CHEBI:18420"/>
    </cofactor>
</comment>
<keyword evidence="3 6" id="KW-0479">Metal-binding</keyword>
<dbReference type="InterPro" id="IPR022907">
    <property type="entry name" value="VapC_family"/>
</dbReference>
<dbReference type="GO" id="GO:0004540">
    <property type="term" value="F:RNA nuclease activity"/>
    <property type="evidence" value="ECO:0007669"/>
    <property type="project" value="InterPro"/>
</dbReference>
<name>A0A6B8MBA4_9HYPH</name>
<dbReference type="RefSeq" id="WP_016920914.1">
    <property type="nucleotide sequence ID" value="NZ_CP044331.1"/>
</dbReference>
<reference evidence="8 9" key="1">
    <citation type="submission" date="2019-09" db="EMBL/GenBank/DDBJ databases">
        <title>Isolation and complete genome sequencing of Methylocystis species.</title>
        <authorList>
            <person name="Rumah B.L."/>
            <person name="Stead C.E."/>
            <person name="Stevens B.C."/>
            <person name="Minton N.P."/>
            <person name="Grosse-Honebrink A."/>
            <person name="Zhang Y."/>
        </authorList>
    </citation>
    <scope>NUCLEOTIDE SEQUENCE [LARGE SCALE GENOMIC DNA]</scope>
    <source>
        <strain evidence="8 9">BRCS2</strain>
    </source>
</reference>
<feature type="domain" description="PIN" evidence="7">
    <location>
        <begin position="2"/>
        <end position="123"/>
    </location>
</feature>
<protein>
    <recommendedName>
        <fullName evidence="6">Ribonuclease VapC</fullName>
        <shortName evidence="6">RNase VapC</shortName>
        <ecNumber evidence="6">3.1.-.-</ecNumber>
    </recommendedName>
    <alternativeName>
        <fullName evidence="6">Toxin VapC</fullName>
    </alternativeName>
</protein>
<gene>
    <name evidence="6" type="primary">vapC</name>
    <name evidence="8" type="ORF">F7D14_14535</name>
</gene>
<dbReference type="SUPFAM" id="SSF88723">
    <property type="entry name" value="PIN domain-like"/>
    <property type="match status" value="1"/>
</dbReference>
<feature type="binding site" evidence="6">
    <location>
        <position position="5"/>
    </location>
    <ligand>
        <name>Mg(2+)</name>
        <dbReference type="ChEBI" id="CHEBI:18420"/>
    </ligand>
</feature>
<dbReference type="EC" id="3.1.-.-" evidence="6"/>
<organism evidence="8 9">
    <name type="scientific">Methylocystis parvus</name>
    <dbReference type="NCBI Taxonomy" id="134"/>
    <lineage>
        <taxon>Bacteria</taxon>
        <taxon>Pseudomonadati</taxon>
        <taxon>Pseudomonadota</taxon>
        <taxon>Alphaproteobacteria</taxon>
        <taxon>Hyphomicrobiales</taxon>
        <taxon>Methylocystaceae</taxon>
        <taxon>Methylocystis</taxon>
    </lineage>
</organism>
<evidence type="ECO:0000313" key="8">
    <source>
        <dbReference type="EMBL" id="QGM98573.1"/>
    </source>
</evidence>
<evidence type="ECO:0000313" key="9">
    <source>
        <dbReference type="Proteomes" id="UP000422569"/>
    </source>
</evidence>
<dbReference type="InterPro" id="IPR044153">
    <property type="entry name" value="PIN_Pae0151-like"/>
</dbReference>
<evidence type="ECO:0000256" key="4">
    <source>
        <dbReference type="ARBA" id="ARBA00022801"/>
    </source>
</evidence>
<dbReference type="PANTHER" id="PTHR35901:SF1">
    <property type="entry name" value="EXONUCLEASE VAPC9"/>
    <property type="match status" value="1"/>
</dbReference>
<dbReference type="CDD" id="cd09873">
    <property type="entry name" value="PIN_Pae0151-like"/>
    <property type="match status" value="1"/>
</dbReference>
<dbReference type="Pfam" id="PF01850">
    <property type="entry name" value="PIN"/>
    <property type="match status" value="1"/>
</dbReference>
<evidence type="ECO:0000256" key="6">
    <source>
        <dbReference type="HAMAP-Rule" id="MF_00265"/>
    </source>
</evidence>
<accession>A0A6B8MBA4</accession>
<keyword evidence="6" id="KW-0800">Toxin</keyword>
<evidence type="ECO:0000256" key="1">
    <source>
        <dbReference type="ARBA" id="ARBA00022649"/>
    </source>
</evidence>
<keyword evidence="4 6" id="KW-0378">Hydrolase</keyword>
<dbReference type="PANTHER" id="PTHR35901">
    <property type="entry name" value="RIBONUCLEASE VAPC3"/>
    <property type="match status" value="1"/>
</dbReference>
<dbReference type="GO" id="GO:0016787">
    <property type="term" value="F:hydrolase activity"/>
    <property type="evidence" value="ECO:0007669"/>
    <property type="project" value="UniProtKB-KW"/>
</dbReference>
<evidence type="ECO:0000259" key="7">
    <source>
        <dbReference type="Pfam" id="PF01850"/>
    </source>
</evidence>
<dbReference type="EMBL" id="CP044331">
    <property type="protein sequence ID" value="QGM98573.1"/>
    <property type="molecule type" value="Genomic_DNA"/>
</dbReference>
<keyword evidence="1 6" id="KW-1277">Toxin-antitoxin system</keyword>